<dbReference type="InterPro" id="IPR000433">
    <property type="entry name" value="Znf_ZZ"/>
</dbReference>
<protein>
    <recommendedName>
        <fullName evidence="5">ZZ-type domain-containing protein</fullName>
    </recommendedName>
</protein>
<dbReference type="GO" id="GO:0008270">
    <property type="term" value="F:zinc ion binding"/>
    <property type="evidence" value="ECO:0007669"/>
    <property type="project" value="UniProtKB-KW"/>
</dbReference>
<dbReference type="Pfam" id="PF00569">
    <property type="entry name" value="ZZ"/>
    <property type="match status" value="1"/>
</dbReference>
<sequence>MAAMVAFYDQAFDIALPHVLGFCDGPALCRAPSVSRSWRRTFCCVNTPHQVLFRDVSLQRWPWLSGSIAWSHCGHHLWHHYMGNWQALCCDGNRANAACGLELVVPLASRGQGRSCVQGPWVQFPGRDVHLRINAYPVGNRRMTVTHLSAYLEVLGPMLKDGWHMALDFTFVMQHRGPAGKEVSCNWSSGPVRFMDNPTGGGRLDWGCHELLPISGADAAGAAQEVTLRAHVTLQESIVEVVHAHMLSSHADDFGLCRFHTFEHMPKRGDRFGDGSAVRPLRLSLPSSTTKVELVRAVAQALGLPVARLWRFSRSLEAQGRLACSLPEGPRHVLAEAAGGLDEAEENAEGVYALLTKWTIGESSGGARQNFFRVLAEGGAAAEPSATPVGSARVFVKLFTLERGLRYEAVVAVPCTEDARVLLPPILERLALPEKPHAPCGDGRAASRDEWRLVWEGGPADWAAPPAGCEEDGRADQVVNGHGVVAQGDILVLCPSHALAELATVYRRQYLRRVREFVDLYQREAAQPGSATFAELCQVMDRLNIDAWRLEQLLYPVAPPAPGQSVSEAVAPVAGAPRVADAAANLAPVPLMSLLRMLPGLHPQFFCDSCGSRELRGCRFNCLVCSDFDLCAACCSSDAQRDTARPRDHNGRCHEAWHRMVWVRPALPADCLDSCT</sequence>
<evidence type="ECO:0000256" key="4">
    <source>
        <dbReference type="PROSITE-ProRule" id="PRU00228"/>
    </source>
</evidence>
<dbReference type="PROSITE" id="PS01357">
    <property type="entry name" value="ZF_ZZ_1"/>
    <property type="match status" value="1"/>
</dbReference>
<feature type="domain" description="ZZ-type" evidence="5">
    <location>
        <begin position="602"/>
        <end position="659"/>
    </location>
</feature>
<gene>
    <name evidence="6" type="ORF">BRAN1462_LOCUS9138</name>
</gene>
<dbReference type="SUPFAM" id="SSF57850">
    <property type="entry name" value="RING/U-box"/>
    <property type="match status" value="1"/>
</dbReference>
<evidence type="ECO:0000259" key="5">
    <source>
        <dbReference type="PROSITE" id="PS50135"/>
    </source>
</evidence>
<dbReference type="SMART" id="SM00291">
    <property type="entry name" value="ZnF_ZZ"/>
    <property type="match status" value="1"/>
</dbReference>
<dbReference type="PROSITE" id="PS50135">
    <property type="entry name" value="ZF_ZZ_2"/>
    <property type="match status" value="1"/>
</dbReference>
<evidence type="ECO:0000256" key="2">
    <source>
        <dbReference type="ARBA" id="ARBA00022771"/>
    </source>
</evidence>
<evidence type="ECO:0000256" key="1">
    <source>
        <dbReference type="ARBA" id="ARBA00022723"/>
    </source>
</evidence>
<keyword evidence="1" id="KW-0479">Metal-binding</keyword>
<dbReference type="InterPro" id="IPR043145">
    <property type="entry name" value="Znf_ZZ_sf"/>
</dbReference>
<dbReference type="InterPro" id="IPR036047">
    <property type="entry name" value="F-box-like_dom_sf"/>
</dbReference>
<dbReference type="AlphaFoldDB" id="A0A6U8XZZ7"/>
<evidence type="ECO:0000313" key="6">
    <source>
        <dbReference type="EMBL" id="CAD9519956.1"/>
    </source>
</evidence>
<reference evidence="6" key="1">
    <citation type="submission" date="2021-01" db="EMBL/GenBank/DDBJ databases">
        <authorList>
            <person name="Corre E."/>
            <person name="Pelletier E."/>
            <person name="Niang G."/>
            <person name="Scheremetjew M."/>
            <person name="Finn R."/>
            <person name="Kale V."/>
            <person name="Holt S."/>
            <person name="Cochrane G."/>
            <person name="Meng A."/>
            <person name="Brown T."/>
            <person name="Cohen L."/>
        </authorList>
    </citation>
    <scope>NUCLEOTIDE SEQUENCE</scope>
    <source>
        <strain evidence="6">RCC3387</strain>
    </source>
</reference>
<dbReference type="Gene3D" id="3.30.60.90">
    <property type="match status" value="1"/>
</dbReference>
<dbReference type="EMBL" id="HBGW01014343">
    <property type="protein sequence ID" value="CAD9519956.1"/>
    <property type="molecule type" value="Transcribed_RNA"/>
</dbReference>
<keyword evidence="2 4" id="KW-0863">Zinc-finger</keyword>
<accession>A0A6U8XZZ7</accession>
<dbReference type="SUPFAM" id="SSF81383">
    <property type="entry name" value="F-box domain"/>
    <property type="match status" value="1"/>
</dbReference>
<organism evidence="6">
    <name type="scientific">Zooxanthella nutricula</name>
    <dbReference type="NCBI Taxonomy" id="1333877"/>
    <lineage>
        <taxon>Eukaryota</taxon>
        <taxon>Sar</taxon>
        <taxon>Alveolata</taxon>
        <taxon>Dinophyceae</taxon>
        <taxon>Peridiniales</taxon>
        <taxon>Peridiniales incertae sedis</taxon>
        <taxon>Zooxanthella</taxon>
    </lineage>
</organism>
<name>A0A6U8XZZ7_9DINO</name>
<dbReference type="CDD" id="cd02249">
    <property type="entry name" value="ZZ"/>
    <property type="match status" value="1"/>
</dbReference>
<evidence type="ECO:0000256" key="3">
    <source>
        <dbReference type="ARBA" id="ARBA00022833"/>
    </source>
</evidence>
<dbReference type="Gene3D" id="2.60.210.10">
    <property type="entry name" value="Apoptosis, Tumor Necrosis Factor Receptor Associated Protein 2, Chain A"/>
    <property type="match status" value="1"/>
</dbReference>
<dbReference type="InterPro" id="IPR008974">
    <property type="entry name" value="TRAF-like"/>
</dbReference>
<keyword evidence="3" id="KW-0862">Zinc</keyword>
<proteinExistence type="predicted"/>